<evidence type="ECO:0000256" key="3">
    <source>
        <dbReference type="ARBA" id="ARBA00022806"/>
    </source>
</evidence>
<protein>
    <recommendedName>
        <fullName evidence="5">DNA2/NAM7 helicase-like C-terminal domain-containing protein</fullName>
    </recommendedName>
</protein>
<dbReference type="GO" id="GO:0016787">
    <property type="term" value="F:hydrolase activity"/>
    <property type="evidence" value="ECO:0007669"/>
    <property type="project" value="UniProtKB-KW"/>
</dbReference>
<accession>A0A0D6LDW3</accession>
<evidence type="ECO:0000256" key="1">
    <source>
        <dbReference type="ARBA" id="ARBA00022741"/>
    </source>
</evidence>
<reference evidence="6 7" key="1">
    <citation type="submission" date="2013-05" db="EMBL/GenBank/DDBJ databases">
        <title>Draft genome of the parasitic nematode Anyclostoma ceylanicum.</title>
        <authorList>
            <person name="Mitreva M."/>
        </authorList>
    </citation>
    <scope>NUCLEOTIDE SEQUENCE [LARGE SCALE GENOMIC DNA]</scope>
</reference>
<dbReference type="EMBL" id="KE126968">
    <property type="protein sequence ID" value="EPB65847.1"/>
    <property type="molecule type" value="Genomic_DNA"/>
</dbReference>
<proteinExistence type="predicted"/>
<keyword evidence="3" id="KW-0347">Helicase</keyword>
<evidence type="ECO:0000313" key="6">
    <source>
        <dbReference type="EMBL" id="EPB65847.1"/>
    </source>
</evidence>
<dbReference type="Pfam" id="PF13087">
    <property type="entry name" value="AAA_12"/>
    <property type="match status" value="1"/>
</dbReference>
<feature type="non-terminal residue" evidence="6">
    <location>
        <position position="171"/>
    </location>
</feature>
<dbReference type="PANTHER" id="PTHR43788">
    <property type="entry name" value="DNA2/NAM7 HELICASE FAMILY MEMBER"/>
    <property type="match status" value="1"/>
</dbReference>
<dbReference type="SUPFAM" id="SSF52540">
    <property type="entry name" value="P-loop containing nucleoside triphosphate hydrolases"/>
    <property type="match status" value="1"/>
</dbReference>
<organism evidence="6 7">
    <name type="scientific">Ancylostoma ceylanicum</name>
    <dbReference type="NCBI Taxonomy" id="53326"/>
    <lineage>
        <taxon>Eukaryota</taxon>
        <taxon>Metazoa</taxon>
        <taxon>Ecdysozoa</taxon>
        <taxon>Nematoda</taxon>
        <taxon>Chromadorea</taxon>
        <taxon>Rhabditida</taxon>
        <taxon>Rhabditina</taxon>
        <taxon>Rhabditomorpha</taxon>
        <taxon>Strongyloidea</taxon>
        <taxon>Ancylostomatidae</taxon>
        <taxon>Ancylostomatinae</taxon>
        <taxon>Ancylostoma</taxon>
    </lineage>
</organism>
<evidence type="ECO:0000313" key="7">
    <source>
        <dbReference type="Proteomes" id="UP000054495"/>
    </source>
</evidence>
<dbReference type="PANTHER" id="PTHR43788:SF8">
    <property type="entry name" value="DNA-BINDING PROTEIN SMUBP-2"/>
    <property type="match status" value="1"/>
</dbReference>
<keyword evidence="7" id="KW-1185">Reference proteome</keyword>
<dbReference type="InterPro" id="IPR050534">
    <property type="entry name" value="Coronavir_polyprotein_1ab"/>
</dbReference>
<dbReference type="InterPro" id="IPR027417">
    <property type="entry name" value="P-loop_NTPase"/>
</dbReference>
<dbReference type="AlphaFoldDB" id="A0A0D6LDW3"/>
<evidence type="ECO:0000256" key="2">
    <source>
        <dbReference type="ARBA" id="ARBA00022801"/>
    </source>
</evidence>
<keyword evidence="4" id="KW-0067">ATP-binding</keyword>
<dbReference type="GO" id="GO:0043139">
    <property type="term" value="F:5'-3' DNA helicase activity"/>
    <property type="evidence" value="ECO:0007669"/>
    <property type="project" value="TreeGrafter"/>
</dbReference>
<dbReference type="Proteomes" id="UP000054495">
    <property type="component" value="Unassembled WGS sequence"/>
</dbReference>
<name>A0A0D6LDW3_9BILA</name>
<evidence type="ECO:0000256" key="4">
    <source>
        <dbReference type="ARBA" id="ARBA00022840"/>
    </source>
</evidence>
<evidence type="ECO:0000259" key="5">
    <source>
        <dbReference type="Pfam" id="PF13087"/>
    </source>
</evidence>
<dbReference type="Gene3D" id="3.40.50.300">
    <property type="entry name" value="P-loop containing nucleotide triphosphate hydrolases"/>
    <property type="match status" value="1"/>
</dbReference>
<dbReference type="InterPro" id="IPR041679">
    <property type="entry name" value="DNA2/NAM7-like_C"/>
</dbReference>
<gene>
    <name evidence="6" type="ORF">ANCCEY_15079</name>
</gene>
<sequence>MLDQFSFNIENNTYRYDRTLVSMKHFVWVYDVSSTISAIKDPVSSSIRYQRHVRSLATTFRAHPALNGLPNRLAYDGTLVNGATAAKRQMLLNIMRFPNTNLPFAFIGVRGTSVQSASHSHYNTTEASVCMDLMGNLQQRGVPVASIAIICFYKEQHRKFEDFATATGVNL</sequence>
<keyword evidence="1" id="KW-0547">Nucleotide-binding</keyword>
<dbReference type="GO" id="GO:0005524">
    <property type="term" value="F:ATP binding"/>
    <property type="evidence" value="ECO:0007669"/>
    <property type="project" value="UniProtKB-KW"/>
</dbReference>
<feature type="domain" description="DNA2/NAM7 helicase-like C-terminal" evidence="5">
    <location>
        <begin position="50"/>
        <end position="162"/>
    </location>
</feature>
<keyword evidence="2" id="KW-0378">Hydrolase</keyword>